<gene>
    <name evidence="1" type="ORF">OUZ56_020297</name>
</gene>
<keyword evidence="2" id="KW-1185">Reference proteome</keyword>
<dbReference type="Proteomes" id="UP001234178">
    <property type="component" value="Unassembled WGS sequence"/>
</dbReference>
<name>A0ABQ9ZFL4_9CRUS</name>
<protein>
    <submittedName>
        <fullName evidence="1">Uncharacterized protein</fullName>
    </submittedName>
</protein>
<reference evidence="1 2" key="1">
    <citation type="journal article" date="2023" name="Nucleic Acids Res.">
        <title>The hologenome of Daphnia magna reveals possible DNA methylation and microbiome-mediated evolution of the host genome.</title>
        <authorList>
            <person name="Chaturvedi A."/>
            <person name="Li X."/>
            <person name="Dhandapani V."/>
            <person name="Marshall H."/>
            <person name="Kissane S."/>
            <person name="Cuenca-Cambronero M."/>
            <person name="Asole G."/>
            <person name="Calvet F."/>
            <person name="Ruiz-Romero M."/>
            <person name="Marangio P."/>
            <person name="Guigo R."/>
            <person name="Rago D."/>
            <person name="Mirbahai L."/>
            <person name="Eastwood N."/>
            <person name="Colbourne J.K."/>
            <person name="Zhou J."/>
            <person name="Mallon E."/>
            <person name="Orsini L."/>
        </authorList>
    </citation>
    <scope>NUCLEOTIDE SEQUENCE [LARGE SCALE GENOMIC DNA]</scope>
    <source>
        <strain evidence="1">LRV0_1</strain>
    </source>
</reference>
<proteinExistence type="predicted"/>
<accession>A0ABQ9ZFL4</accession>
<evidence type="ECO:0000313" key="2">
    <source>
        <dbReference type="Proteomes" id="UP001234178"/>
    </source>
</evidence>
<evidence type="ECO:0000313" key="1">
    <source>
        <dbReference type="EMBL" id="KAK4011184.1"/>
    </source>
</evidence>
<comment type="caution">
    <text evidence="1">The sequence shown here is derived from an EMBL/GenBank/DDBJ whole genome shotgun (WGS) entry which is preliminary data.</text>
</comment>
<sequence>MKYAATRLFPVVWLYALDSHFGSLSVSQPYLKFSEKWGYLMKKEGQILWSLFLMNFSSLVQAVNYLNYCLQVDHLRLADRTRCVLLDRQSLTLKQEYPNGLQRKRNVQPRVVAIFSHPRKETEIEK</sequence>
<dbReference type="EMBL" id="JAOYFB010000003">
    <property type="protein sequence ID" value="KAK4011184.1"/>
    <property type="molecule type" value="Genomic_DNA"/>
</dbReference>
<organism evidence="1 2">
    <name type="scientific">Daphnia magna</name>
    <dbReference type="NCBI Taxonomy" id="35525"/>
    <lineage>
        <taxon>Eukaryota</taxon>
        <taxon>Metazoa</taxon>
        <taxon>Ecdysozoa</taxon>
        <taxon>Arthropoda</taxon>
        <taxon>Crustacea</taxon>
        <taxon>Branchiopoda</taxon>
        <taxon>Diplostraca</taxon>
        <taxon>Cladocera</taxon>
        <taxon>Anomopoda</taxon>
        <taxon>Daphniidae</taxon>
        <taxon>Daphnia</taxon>
    </lineage>
</organism>